<feature type="region of interest" description="Disordered" evidence="2">
    <location>
        <begin position="208"/>
        <end position="236"/>
    </location>
</feature>
<feature type="coiled-coil region" evidence="1">
    <location>
        <begin position="243"/>
        <end position="277"/>
    </location>
</feature>
<dbReference type="GeneID" id="30029265"/>
<evidence type="ECO:0000256" key="1">
    <source>
        <dbReference type="SAM" id="Coils"/>
    </source>
</evidence>
<evidence type="ECO:0000313" key="3">
    <source>
        <dbReference type="EMBL" id="OBA19210.1"/>
    </source>
</evidence>
<comment type="caution">
    <text evidence="3">The sequence shown here is derived from an EMBL/GenBank/DDBJ whole genome shotgun (WGS) entry which is preliminary data.</text>
</comment>
<proteinExistence type="predicted"/>
<organism evidence="3 4">
    <name type="scientific">Metschnikowia bicuspidata var. bicuspidata NRRL YB-4993</name>
    <dbReference type="NCBI Taxonomy" id="869754"/>
    <lineage>
        <taxon>Eukaryota</taxon>
        <taxon>Fungi</taxon>
        <taxon>Dikarya</taxon>
        <taxon>Ascomycota</taxon>
        <taxon>Saccharomycotina</taxon>
        <taxon>Pichiomycetes</taxon>
        <taxon>Metschnikowiaceae</taxon>
        <taxon>Metschnikowia</taxon>
    </lineage>
</organism>
<accession>A0A1A0H5I8</accession>
<dbReference type="OrthoDB" id="21221at2759"/>
<dbReference type="EMBL" id="LXTC01000007">
    <property type="protein sequence ID" value="OBA19210.1"/>
    <property type="molecule type" value="Genomic_DNA"/>
</dbReference>
<protein>
    <submittedName>
        <fullName evidence="3">Uncharacterized protein</fullName>
    </submittedName>
</protein>
<evidence type="ECO:0000256" key="2">
    <source>
        <dbReference type="SAM" id="MobiDB-lite"/>
    </source>
</evidence>
<name>A0A1A0H5I8_9ASCO</name>
<evidence type="ECO:0000313" key="4">
    <source>
        <dbReference type="Proteomes" id="UP000092555"/>
    </source>
</evidence>
<feature type="non-terminal residue" evidence="3">
    <location>
        <position position="311"/>
    </location>
</feature>
<gene>
    <name evidence="3" type="ORF">METBIDRAFT_33418</name>
</gene>
<reference evidence="3 4" key="1">
    <citation type="submission" date="2016-05" db="EMBL/GenBank/DDBJ databases">
        <title>Comparative genomics of biotechnologically important yeasts.</title>
        <authorList>
            <consortium name="DOE Joint Genome Institute"/>
            <person name="Riley R."/>
            <person name="Haridas S."/>
            <person name="Wolfe K.H."/>
            <person name="Lopes M.R."/>
            <person name="Hittinger C.T."/>
            <person name="Goker M."/>
            <person name="Salamov A."/>
            <person name="Wisecaver J."/>
            <person name="Long T.M."/>
            <person name="Aerts A.L."/>
            <person name="Barry K."/>
            <person name="Choi C."/>
            <person name="Clum A."/>
            <person name="Coughlan A.Y."/>
            <person name="Deshpande S."/>
            <person name="Douglass A.P."/>
            <person name="Hanson S.J."/>
            <person name="Klenk H.-P."/>
            <person name="LaButti K."/>
            <person name="Lapidus A."/>
            <person name="Lindquist E."/>
            <person name="Lipzen A."/>
            <person name="Meier-kolthoff J.P."/>
            <person name="Ohm R.A."/>
            <person name="Otillar R.P."/>
            <person name="Pangilinan J."/>
            <person name="Peng Y."/>
            <person name="Rokas A."/>
            <person name="Rosa C.A."/>
            <person name="Scheuner C."/>
            <person name="Sibirny A.A."/>
            <person name="Slot J.C."/>
            <person name="Stielow J.B."/>
            <person name="Sun H."/>
            <person name="Kurtzman C.P."/>
            <person name="Blackwell M."/>
            <person name="Grigoriev I.V."/>
            <person name="Jeffries T.W."/>
        </authorList>
    </citation>
    <scope>NUCLEOTIDE SEQUENCE [LARGE SCALE GENOMIC DNA]</scope>
    <source>
        <strain evidence="3 4">NRRL YB-4993</strain>
    </source>
</reference>
<dbReference type="Proteomes" id="UP000092555">
    <property type="component" value="Unassembled WGS sequence"/>
</dbReference>
<dbReference type="AlphaFoldDB" id="A0A1A0H5I8"/>
<sequence length="311" mass="34729">MDASGNNQPGLNISFNPMSSGSIAATNSSGYTAVNSEDTDPELTYLSSLVPQSYEGGLHVKSYQFHHNQPTSIAQNRIWNSRSNNTNSSGVNSSPSMINNMVSSPRTENQGIHLPSFMNNSIFDANSRQNNQGISAHTKQFKHVDYSSISTMKATPKESLPTSQQYGAYGQNMPGQIMASYGRKKQLSMNQSTPSYNSSVASVSSFDNRCTSSETKGNNQNSVEKTTKQSFNNSYENSERETIEMLKSELMFKSQLNESLKEKLRFLEEESAVSEDEARQGEQIRLPKNYIQLFRDLTRTLNERTQELKET</sequence>
<dbReference type="STRING" id="869754.A0A1A0H5I8"/>
<keyword evidence="4" id="KW-1185">Reference proteome</keyword>
<keyword evidence="1" id="KW-0175">Coiled coil</keyword>
<dbReference type="RefSeq" id="XP_018709742.1">
    <property type="nucleotide sequence ID" value="XM_018856289.1"/>
</dbReference>